<dbReference type="InterPro" id="IPR013112">
    <property type="entry name" value="FAD-bd_8"/>
</dbReference>
<keyword evidence="3" id="KW-0813">Transport</keyword>
<sequence length="164" mass="17656">MQQMPYLQTVIAIWVAERALRLISLVYRNLGRTYTHAEADAPPGDAVAITIRLARPVTFKPGQHIFVTLPPVGLWANHPFSLAWSETTTTPASYDLAKGSKTSQITSDVFALHQTTVSLIIRSADALQAACIRSAKPHTVRASPSPLSLKGPMAAAKSSIPTAQ</sequence>
<dbReference type="PANTHER" id="PTHR32361">
    <property type="entry name" value="FERRIC/CUPRIC REDUCTASE TRANSMEMBRANE COMPONENT"/>
    <property type="match status" value="1"/>
</dbReference>
<keyword evidence="9" id="KW-1185">Reference proteome</keyword>
<evidence type="ECO:0000256" key="3">
    <source>
        <dbReference type="ARBA" id="ARBA00022448"/>
    </source>
</evidence>
<proteinExistence type="predicted"/>
<protein>
    <recommendedName>
        <fullName evidence="2">ferric-chelate reductase (NADPH)</fullName>
        <ecNumber evidence="2">1.16.1.9</ecNumber>
    </recommendedName>
</protein>
<accession>A0ABR4B429</accession>
<evidence type="ECO:0000256" key="1">
    <source>
        <dbReference type="ARBA" id="ARBA00004651"/>
    </source>
</evidence>
<reference evidence="8 9" key="1">
    <citation type="submission" date="2024-09" db="EMBL/GenBank/DDBJ databases">
        <title>Rethinking Asexuality: The Enigmatic Case of Functional Sexual Genes in Lepraria (Stereocaulaceae).</title>
        <authorList>
            <person name="Doellman M."/>
            <person name="Sun Y."/>
            <person name="Barcenas-Pena A."/>
            <person name="Lumbsch H.T."/>
            <person name="Grewe F."/>
        </authorList>
    </citation>
    <scope>NUCLEOTIDE SEQUENCE [LARGE SCALE GENOMIC DNA]</scope>
    <source>
        <strain evidence="8 9">Grewe 0041</strain>
    </source>
</reference>
<gene>
    <name evidence="8" type="ORF">ABVK25_007159</name>
</gene>
<evidence type="ECO:0000256" key="2">
    <source>
        <dbReference type="ARBA" id="ARBA00012668"/>
    </source>
</evidence>
<evidence type="ECO:0000256" key="5">
    <source>
        <dbReference type="ARBA" id="ARBA00048483"/>
    </source>
</evidence>
<keyword evidence="4" id="KW-0472">Membrane</keyword>
<comment type="caution">
    <text evidence="8">The sequence shown here is derived from an EMBL/GenBank/DDBJ whole genome shotgun (WGS) entry which is preliminary data.</text>
</comment>
<evidence type="ECO:0000256" key="4">
    <source>
        <dbReference type="ARBA" id="ARBA00022475"/>
    </source>
</evidence>
<evidence type="ECO:0000259" key="7">
    <source>
        <dbReference type="PROSITE" id="PS51384"/>
    </source>
</evidence>
<dbReference type="Proteomes" id="UP001590951">
    <property type="component" value="Unassembled WGS sequence"/>
</dbReference>
<dbReference type="SUPFAM" id="SSF63380">
    <property type="entry name" value="Riboflavin synthase domain-like"/>
    <property type="match status" value="1"/>
</dbReference>
<organism evidence="8 9">
    <name type="scientific">Lepraria finkii</name>
    <dbReference type="NCBI Taxonomy" id="1340010"/>
    <lineage>
        <taxon>Eukaryota</taxon>
        <taxon>Fungi</taxon>
        <taxon>Dikarya</taxon>
        <taxon>Ascomycota</taxon>
        <taxon>Pezizomycotina</taxon>
        <taxon>Lecanoromycetes</taxon>
        <taxon>OSLEUM clade</taxon>
        <taxon>Lecanoromycetidae</taxon>
        <taxon>Lecanorales</taxon>
        <taxon>Lecanorineae</taxon>
        <taxon>Stereocaulaceae</taxon>
        <taxon>Lepraria</taxon>
    </lineage>
</organism>
<dbReference type="EMBL" id="JBHFEH010000026">
    <property type="protein sequence ID" value="KAL2052599.1"/>
    <property type="molecule type" value="Genomic_DNA"/>
</dbReference>
<dbReference type="InterPro" id="IPR017938">
    <property type="entry name" value="Riboflavin_synthase-like_b-brl"/>
</dbReference>
<dbReference type="PANTHER" id="PTHR32361:SF24">
    <property type="entry name" value="REDUCTASE, PUTATIVE (AFU_ORTHOLOGUE AFUA_3G10820)-RELATED"/>
    <property type="match status" value="1"/>
</dbReference>
<feature type="domain" description="FAD-binding FR-type" evidence="7">
    <location>
        <begin position="15"/>
        <end position="159"/>
    </location>
</feature>
<comment type="catalytic activity">
    <reaction evidence="5">
        <text>2 a Fe(II)-siderophore + NADP(+) + H(+) = 2 a Fe(III)-siderophore + NADPH</text>
        <dbReference type="Rhea" id="RHEA:28795"/>
        <dbReference type="Rhea" id="RHEA-COMP:11342"/>
        <dbReference type="Rhea" id="RHEA-COMP:11344"/>
        <dbReference type="ChEBI" id="CHEBI:15378"/>
        <dbReference type="ChEBI" id="CHEBI:29033"/>
        <dbReference type="ChEBI" id="CHEBI:29034"/>
        <dbReference type="ChEBI" id="CHEBI:57783"/>
        <dbReference type="ChEBI" id="CHEBI:58349"/>
        <dbReference type="EC" id="1.16.1.9"/>
    </reaction>
</comment>
<keyword evidence="4" id="KW-1003">Cell membrane</keyword>
<evidence type="ECO:0000313" key="8">
    <source>
        <dbReference type="EMBL" id="KAL2052599.1"/>
    </source>
</evidence>
<dbReference type="InterPro" id="IPR051410">
    <property type="entry name" value="Ferric/Cupric_Reductase"/>
</dbReference>
<name>A0ABR4B429_9LECA</name>
<comment type="subcellular location">
    <subcellularLocation>
        <location evidence="1">Cell membrane</location>
        <topology evidence="1">Multi-pass membrane protein</topology>
    </subcellularLocation>
</comment>
<feature type="region of interest" description="Disordered" evidence="6">
    <location>
        <begin position="139"/>
        <end position="164"/>
    </location>
</feature>
<dbReference type="Pfam" id="PF08022">
    <property type="entry name" value="FAD_binding_8"/>
    <property type="match status" value="1"/>
</dbReference>
<dbReference type="InterPro" id="IPR017927">
    <property type="entry name" value="FAD-bd_FR_type"/>
</dbReference>
<dbReference type="EC" id="1.16.1.9" evidence="2"/>
<evidence type="ECO:0000256" key="6">
    <source>
        <dbReference type="SAM" id="MobiDB-lite"/>
    </source>
</evidence>
<dbReference type="PROSITE" id="PS51384">
    <property type="entry name" value="FAD_FR"/>
    <property type="match status" value="1"/>
</dbReference>
<evidence type="ECO:0000313" key="9">
    <source>
        <dbReference type="Proteomes" id="UP001590951"/>
    </source>
</evidence>